<proteinExistence type="predicted"/>
<feature type="compositionally biased region" description="Low complexity" evidence="1">
    <location>
        <begin position="1"/>
        <end position="17"/>
    </location>
</feature>
<keyword evidence="3" id="KW-1185">Reference proteome</keyword>
<reference evidence="2 3" key="1">
    <citation type="journal article" date="2015" name="Sci. Rep.">
        <title>Chromosome-level genome map provides insights into diverse defense mechanisms in the medicinal fungus Ganoderma sinense.</title>
        <authorList>
            <person name="Zhu Y."/>
            <person name="Xu J."/>
            <person name="Sun C."/>
            <person name="Zhou S."/>
            <person name="Xu H."/>
            <person name="Nelson D.R."/>
            <person name="Qian J."/>
            <person name="Song J."/>
            <person name="Luo H."/>
            <person name="Xiang L."/>
            <person name="Li Y."/>
            <person name="Xu Z."/>
            <person name="Ji A."/>
            <person name="Wang L."/>
            <person name="Lu S."/>
            <person name="Hayward A."/>
            <person name="Sun W."/>
            <person name="Li X."/>
            <person name="Schwartz D.C."/>
            <person name="Wang Y."/>
            <person name="Chen S."/>
        </authorList>
    </citation>
    <scope>NUCLEOTIDE SEQUENCE [LARGE SCALE GENOMIC DNA]</scope>
    <source>
        <strain evidence="2 3">ZZ0214-1</strain>
    </source>
</reference>
<evidence type="ECO:0008006" key="4">
    <source>
        <dbReference type="Google" id="ProtNLM"/>
    </source>
</evidence>
<gene>
    <name evidence="2" type="ORF">GSI_13046</name>
</gene>
<accession>A0A2G8RUG8</accession>
<evidence type="ECO:0000313" key="3">
    <source>
        <dbReference type="Proteomes" id="UP000230002"/>
    </source>
</evidence>
<feature type="compositionally biased region" description="Basic and acidic residues" evidence="1">
    <location>
        <begin position="197"/>
        <end position="230"/>
    </location>
</feature>
<dbReference type="Proteomes" id="UP000230002">
    <property type="component" value="Unassembled WGS sequence"/>
</dbReference>
<dbReference type="OrthoDB" id="2893324at2759"/>
<evidence type="ECO:0000313" key="2">
    <source>
        <dbReference type="EMBL" id="PIL25157.1"/>
    </source>
</evidence>
<sequence>MADSKSQPPSTDSTQSPPEKEFPPPIMVGQAAAYIAPAKVPAKTPGRSVFLAGSIEMGKADNWQPRMTESLKDITCTVFNPRRLDWNSDWVQRKSNPKFFEQVKWELDLLEKADVIAMYFDPETKSPITLFELGLHLKAKDELGRPKLLVGCPDGFYRLGNVEIVCEEKDVKIPIFGSYEKLVAEVRERLQHFDVIKKYPEPENQENQKGKKGKEDRKDSENMESEKNEEGEKETEEAESSSAPQANVGSVGSGEENKPKFEALAPSGGDAVSS</sequence>
<feature type="region of interest" description="Disordered" evidence="1">
    <location>
        <begin position="197"/>
        <end position="274"/>
    </location>
</feature>
<dbReference type="Pfam" id="PF15891">
    <property type="entry name" value="Nuc_deoxyri_tr2"/>
    <property type="match status" value="1"/>
</dbReference>
<dbReference type="AlphaFoldDB" id="A0A2G8RUG8"/>
<comment type="caution">
    <text evidence="2">The sequence shown here is derived from an EMBL/GenBank/DDBJ whole genome shotgun (WGS) entry which is preliminary data.</text>
</comment>
<evidence type="ECO:0000256" key="1">
    <source>
        <dbReference type="SAM" id="MobiDB-lite"/>
    </source>
</evidence>
<feature type="region of interest" description="Disordered" evidence="1">
    <location>
        <begin position="1"/>
        <end position="26"/>
    </location>
</feature>
<protein>
    <recommendedName>
        <fullName evidence="4">Nucleoside 2-deoxyribosyltransferase</fullName>
    </recommendedName>
</protein>
<dbReference type="Gene3D" id="3.40.50.450">
    <property type="match status" value="1"/>
</dbReference>
<dbReference type="EMBL" id="AYKW01000056">
    <property type="protein sequence ID" value="PIL25157.1"/>
    <property type="molecule type" value="Genomic_DNA"/>
</dbReference>
<dbReference type="InterPro" id="IPR039470">
    <property type="entry name" value="Nuc_deoxyri_tr2"/>
</dbReference>
<name>A0A2G8RUG8_9APHY</name>
<organism evidence="2 3">
    <name type="scientific">Ganoderma sinense ZZ0214-1</name>
    <dbReference type="NCBI Taxonomy" id="1077348"/>
    <lineage>
        <taxon>Eukaryota</taxon>
        <taxon>Fungi</taxon>
        <taxon>Dikarya</taxon>
        <taxon>Basidiomycota</taxon>
        <taxon>Agaricomycotina</taxon>
        <taxon>Agaricomycetes</taxon>
        <taxon>Polyporales</taxon>
        <taxon>Polyporaceae</taxon>
        <taxon>Ganoderma</taxon>
    </lineage>
</organism>